<proteinExistence type="predicted"/>
<sequence>MSNTQKLTIIAINSRTGVSAKTGRPYSMHEAQCILTEGVADATGVMSEQIKVGRVNVADELKDTVPGDYVADFKLFVSRDGELVARIVGLKALTVSRPAPPATEKKAA</sequence>
<dbReference type="Proteomes" id="UP000028669">
    <property type="component" value="Segment"/>
</dbReference>
<accession>A0A077K834</accession>
<reference evidence="1 2" key="1">
    <citation type="submission" date="2014-08" db="EMBL/GenBank/DDBJ databases">
        <title>Molecular characterization of a new filamentous phage infecting Ralstonia. solanacearum with a wide host range.</title>
        <authorList>
            <person name="Askora A."/>
            <person name="Kawasaki T."/>
            <person name="Fujie M."/>
            <person name="Yamada T."/>
        </authorList>
    </citation>
    <scope>NUCLEOTIDE SEQUENCE [LARGE SCALE GENOMIC DNA]</scope>
</reference>
<name>A0A077K834_9VIRU</name>
<evidence type="ECO:0000313" key="1">
    <source>
        <dbReference type="EMBL" id="BAP28151.1"/>
    </source>
</evidence>
<dbReference type="EMBL" id="AB981170">
    <property type="protein sequence ID" value="BAP28151.1"/>
    <property type="molecule type" value="Genomic_DNA"/>
</dbReference>
<protein>
    <submittedName>
        <fullName evidence="1">Uncharacterized protein</fullName>
    </submittedName>
</protein>
<evidence type="ECO:0000313" key="2">
    <source>
        <dbReference type="Proteomes" id="UP000028669"/>
    </source>
</evidence>
<organism evidence="1 2">
    <name type="scientific">Ralstonia phage RSMSuper</name>
    <dbReference type="NCBI Taxonomy" id="1530086"/>
    <lineage>
        <taxon>Viruses</taxon>
        <taxon>Monodnaviria</taxon>
        <taxon>Loebvirae</taxon>
        <taxon>Hofneiviricota</taxon>
        <taxon>Faserviricetes</taxon>
        <taxon>Tubulavirales</taxon>
        <taxon>Inoviridae</taxon>
        <taxon>Habenivirus</taxon>
        <taxon>Habenivirus RSM3</taxon>
    </lineage>
</organism>